<keyword evidence="2" id="KW-1185">Reference proteome</keyword>
<sequence>MDTPSSSTAPVPPIASRSDFHREIVKAFERAAEQGCREIWLCDVDFADWPLGERAVVEALTRWAYAHRRLTLLACHFDEVPRRHARWVNWRRDWGHVVECLALSEIEPSQMPCFWFAPGLQAVRLVDPLRYRGFIDTTPADLLRVGEQVQELAARGVPAFPVTTLGL</sequence>
<dbReference type="AlphaFoldDB" id="A0A2S5SUD4"/>
<dbReference type="OrthoDB" id="8898236at2"/>
<evidence type="ECO:0000313" key="1">
    <source>
        <dbReference type="EMBL" id="PPE66177.1"/>
    </source>
</evidence>
<reference evidence="1 2" key="1">
    <citation type="submission" date="2018-02" db="EMBL/GenBank/DDBJ databases">
        <title>Reclassifiation of [Polyangium] brachysporum DSM 7029 as Guopingzhaonella breviflexa gen. nov., sp. nov., a member of the family Comamonadaceae.</title>
        <authorList>
            <person name="Tang B."/>
        </authorList>
    </citation>
    <scope>NUCLEOTIDE SEQUENCE [LARGE SCALE GENOMIC DNA]</scope>
    <source>
        <strain evidence="1 2">BCRC 80649</strain>
    </source>
</reference>
<accession>A0A2S5SUD4</accession>
<dbReference type="EMBL" id="PSNX01000009">
    <property type="protein sequence ID" value="PPE66177.1"/>
    <property type="molecule type" value="Genomic_DNA"/>
</dbReference>
<gene>
    <name evidence="1" type="ORF">C1704_10960</name>
</gene>
<evidence type="ECO:0000313" key="2">
    <source>
        <dbReference type="Proteomes" id="UP000238605"/>
    </source>
</evidence>
<comment type="caution">
    <text evidence="1">The sequence shown here is derived from an EMBL/GenBank/DDBJ whole genome shotgun (WGS) entry which is preliminary data.</text>
</comment>
<dbReference type="Proteomes" id="UP000238605">
    <property type="component" value="Unassembled WGS sequence"/>
</dbReference>
<dbReference type="RefSeq" id="WP_104302774.1">
    <property type="nucleotide sequence ID" value="NZ_PSNX01000009.1"/>
</dbReference>
<protein>
    <submittedName>
        <fullName evidence="1">Uncharacterized protein</fullName>
    </submittedName>
</protein>
<organism evidence="1 2">
    <name type="scientific">Caldimonas caldifontis</name>
    <dbReference type="NCBI Taxonomy" id="1452508"/>
    <lineage>
        <taxon>Bacteria</taxon>
        <taxon>Pseudomonadati</taxon>
        <taxon>Pseudomonadota</taxon>
        <taxon>Betaproteobacteria</taxon>
        <taxon>Burkholderiales</taxon>
        <taxon>Sphaerotilaceae</taxon>
        <taxon>Caldimonas</taxon>
    </lineage>
</organism>
<name>A0A2S5SUD4_9BURK</name>
<proteinExistence type="predicted"/>